<name>A0A0K2TLG5_LEPSM</name>
<evidence type="ECO:0000313" key="2">
    <source>
        <dbReference type="EMBL" id="CDW26898.1"/>
    </source>
</evidence>
<reference evidence="2" key="1">
    <citation type="submission" date="2014-05" db="EMBL/GenBank/DDBJ databases">
        <authorList>
            <person name="Chronopoulou M."/>
        </authorList>
    </citation>
    <scope>NUCLEOTIDE SEQUENCE</scope>
    <source>
        <tissue evidence="2">Whole organism</tissue>
    </source>
</reference>
<evidence type="ECO:0000256" key="1">
    <source>
        <dbReference type="SAM" id="SignalP"/>
    </source>
</evidence>
<protein>
    <submittedName>
        <fullName evidence="2">Uncharacterized protein</fullName>
    </submittedName>
</protein>
<feature type="signal peptide" evidence="1">
    <location>
        <begin position="1"/>
        <end position="24"/>
    </location>
</feature>
<feature type="chain" id="PRO_5005487868" evidence="1">
    <location>
        <begin position="25"/>
        <end position="71"/>
    </location>
</feature>
<proteinExistence type="predicted"/>
<accession>A0A0K2TLG5</accession>
<dbReference type="EMBL" id="HACA01009537">
    <property type="protein sequence ID" value="CDW26898.1"/>
    <property type="molecule type" value="Transcribed_RNA"/>
</dbReference>
<sequence length="71" mass="7643">IISGQKLLLNGIPIVILFSGSVSASNNKESSWLESRILISSYYVGSSCSTLSTLFSCSNSSINPFRTYSIC</sequence>
<organism evidence="2">
    <name type="scientific">Lepeophtheirus salmonis</name>
    <name type="common">Salmon louse</name>
    <name type="synonym">Caligus salmonis</name>
    <dbReference type="NCBI Taxonomy" id="72036"/>
    <lineage>
        <taxon>Eukaryota</taxon>
        <taxon>Metazoa</taxon>
        <taxon>Ecdysozoa</taxon>
        <taxon>Arthropoda</taxon>
        <taxon>Crustacea</taxon>
        <taxon>Multicrustacea</taxon>
        <taxon>Hexanauplia</taxon>
        <taxon>Copepoda</taxon>
        <taxon>Siphonostomatoida</taxon>
        <taxon>Caligidae</taxon>
        <taxon>Lepeophtheirus</taxon>
    </lineage>
</organism>
<feature type="non-terminal residue" evidence="2">
    <location>
        <position position="1"/>
    </location>
</feature>
<keyword evidence="1" id="KW-0732">Signal</keyword>
<dbReference type="AlphaFoldDB" id="A0A0K2TLG5"/>